<keyword evidence="2" id="KW-1185">Reference proteome</keyword>
<sequence length="80" mass="8866">MSHGRLEQLIKMINQIARNNPCNGDDNASAEVVLNHVRKFWAKPMKQDIIAHLEQGGEGLDPVAMEAVRSLQAARKTESS</sequence>
<evidence type="ECO:0000313" key="2">
    <source>
        <dbReference type="Proteomes" id="UP000297475"/>
    </source>
</evidence>
<gene>
    <name evidence="1" type="ORF">E4656_13960</name>
</gene>
<dbReference type="EMBL" id="SRMF01000006">
    <property type="protein sequence ID" value="TGG91986.1"/>
    <property type="molecule type" value="Genomic_DNA"/>
</dbReference>
<dbReference type="OrthoDB" id="8527650at2"/>
<organism evidence="1 2">
    <name type="scientific">Natronospirillum operosum</name>
    <dbReference type="NCBI Taxonomy" id="2759953"/>
    <lineage>
        <taxon>Bacteria</taxon>
        <taxon>Pseudomonadati</taxon>
        <taxon>Pseudomonadota</taxon>
        <taxon>Gammaproteobacteria</taxon>
        <taxon>Oceanospirillales</taxon>
        <taxon>Natronospirillaceae</taxon>
        <taxon>Natronospirillum</taxon>
    </lineage>
</organism>
<dbReference type="InterPro" id="IPR021074">
    <property type="entry name" value="Formate_DH_dsu"/>
</dbReference>
<dbReference type="RefSeq" id="WP_135483915.1">
    <property type="nucleotide sequence ID" value="NZ_SRMF01000006.1"/>
</dbReference>
<name>A0A4Z0WBH5_9GAMM</name>
<comment type="caution">
    <text evidence="1">The sequence shown here is derived from an EMBL/GenBank/DDBJ whole genome shotgun (WGS) entry which is preliminary data.</text>
</comment>
<evidence type="ECO:0000313" key="1">
    <source>
        <dbReference type="EMBL" id="TGG91986.1"/>
    </source>
</evidence>
<dbReference type="Proteomes" id="UP000297475">
    <property type="component" value="Unassembled WGS sequence"/>
</dbReference>
<reference evidence="1 2" key="1">
    <citation type="submission" date="2019-04" db="EMBL/GenBank/DDBJ databases">
        <title>Natronospirillum operosus gen. nov., sp. nov., a haloalkaliphilic satellite isolated from decaying biomass of laboratory culture of cyanobacterium Geitlerinema sp. and proposal of Natronospirillaceae fam. nov. and Saccharospirillaceae fam. nov.</title>
        <authorList>
            <person name="Kevbrin V."/>
            <person name="Boltyanskaya Y."/>
            <person name="Koziaeva V."/>
            <person name="Grouzdev D.S."/>
            <person name="Park M."/>
            <person name="Cho J."/>
        </authorList>
    </citation>
    <scope>NUCLEOTIDE SEQUENCE [LARGE SCALE GENOMIC DNA]</scope>
    <source>
        <strain evidence="1 2">G-116</strain>
    </source>
</reference>
<dbReference type="Pfam" id="PF11390">
    <property type="entry name" value="FdsD"/>
    <property type="match status" value="1"/>
</dbReference>
<proteinExistence type="predicted"/>
<protein>
    <submittedName>
        <fullName evidence="1">Formate dehydrogenase</fullName>
    </submittedName>
</protein>
<accession>A0A4Z0WBH5</accession>
<dbReference type="AlphaFoldDB" id="A0A4Z0WBH5"/>